<dbReference type="Proteomes" id="UP000001073">
    <property type="component" value="Chromosome 19"/>
</dbReference>
<feature type="region of interest" description="Disordered" evidence="1">
    <location>
        <begin position="1"/>
        <end position="50"/>
    </location>
</feature>
<reference evidence="2" key="2">
    <citation type="submission" date="2025-08" db="UniProtKB">
        <authorList>
            <consortium name="Ensembl"/>
        </authorList>
    </citation>
    <scope>IDENTIFICATION</scope>
</reference>
<dbReference type="GeneTree" id="ENSGT00910000147565"/>
<name>A0A2I3HVW2_NOMLE</name>
<evidence type="ECO:0008006" key="4">
    <source>
        <dbReference type="Google" id="ProtNLM"/>
    </source>
</evidence>
<accession>A0A2I3HVW2</accession>
<evidence type="ECO:0000256" key="1">
    <source>
        <dbReference type="SAM" id="MobiDB-lite"/>
    </source>
</evidence>
<reference evidence="2" key="3">
    <citation type="submission" date="2025-09" db="UniProtKB">
        <authorList>
            <consortium name="Ensembl"/>
        </authorList>
    </citation>
    <scope>IDENTIFICATION</scope>
</reference>
<dbReference type="EMBL" id="ADFV01011240">
    <property type="status" value="NOT_ANNOTATED_CDS"/>
    <property type="molecule type" value="Genomic_DNA"/>
</dbReference>
<reference evidence="2 3" key="1">
    <citation type="submission" date="2012-10" db="EMBL/GenBank/DDBJ databases">
        <authorList>
            <consortium name="Gibbon Genome Sequencing Consortium"/>
        </authorList>
    </citation>
    <scope>NUCLEOTIDE SEQUENCE [LARGE SCALE GENOMIC DNA]</scope>
</reference>
<sequence>MSTNKNANTPAARLHRFKNKGKDSTVKRHVIFSQGNEASQNRGQCGAEES</sequence>
<dbReference type="STRING" id="61853.ENSNLEP00000047621"/>
<organism evidence="2 3">
    <name type="scientific">Nomascus leucogenys</name>
    <name type="common">Northern white-cheeked gibbon</name>
    <name type="synonym">Hylobates leucogenys</name>
    <dbReference type="NCBI Taxonomy" id="61853"/>
    <lineage>
        <taxon>Eukaryota</taxon>
        <taxon>Metazoa</taxon>
        <taxon>Chordata</taxon>
        <taxon>Craniata</taxon>
        <taxon>Vertebrata</taxon>
        <taxon>Euteleostomi</taxon>
        <taxon>Mammalia</taxon>
        <taxon>Eutheria</taxon>
        <taxon>Euarchontoglires</taxon>
        <taxon>Primates</taxon>
        <taxon>Haplorrhini</taxon>
        <taxon>Catarrhini</taxon>
        <taxon>Hylobatidae</taxon>
        <taxon>Nomascus</taxon>
    </lineage>
</organism>
<dbReference type="InParanoid" id="A0A2I3HVW2"/>
<proteinExistence type="predicted"/>
<keyword evidence="3" id="KW-1185">Reference proteome</keyword>
<dbReference type="Ensembl" id="ENSNLET00000044609.1">
    <property type="protein sequence ID" value="ENSNLEP00000047621.1"/>
    <property type="gene ID" value="ENSNLEG00000035637.1"/>
</dbReference>
<feature type="compositionally biased region" description="Polar residues" evidence="1">
    <location>
        <begin position="33"/>
        <end position="43"/>
    </location>
</feature>
<evidence type="ECO:0000313" key="2">
    <source>
        <dbReference type="Ensembl" id="ENSNLEP00000047621.1"/>
    </source>
</evidence>
<evidence type="ECO:0000313" key="3">
    <source>
        <dbReference type="Proteomes" id="UP000001073"/>
    </source>
</evidence>
<protein>
    <recommendedName>
        <fullName evidence="4">IBB domain-containing protein</fullName>
    </recommendedName>
</protein>
<dbReference type="OMA" id="VKQHVIF"/>
<dbReference type="AlphaFoldDB" id="A0A2I3HVW2"/>